<dbReference type="PRINTS" id="PR00412">
    <property type="entry name" value="EPOXHYDRLASE"/>
</dbReference>
<feature type="domain" description="AB hydrolase-1" evidence="2">
    <location>
        <begin position="18"/>
        <end position="248"/>
    </location>
</feature>
<comment type="caution">
    <text evidence="3">The sequence shown here is derived from an EMBL/GenBank/DDBJ whole genome shotgun (WGS) entry which is preliminary data.</text>
</comment>
<dbReference type="InterPro" id="IPR000639">
    <property type="entry name" value="Epox_hydrolase-like"/>
</dbReference>
<name>A0A099L2C6_COLPS</name>
<sequence length="262" mass="28898">MTAQSPILNYRQTGTGEHIVLIHGLFGSLENLNMVAKPLSNSYCVTSVDVRNHGDSFHAGAMEYPVLAQDIINLLDHLNINSCLLLGHSMGGKIAIQVALQQPERIKKLLVADIAPVNYPPHHLDIIKGLQAIDLSKIKKRKDADEQLAPYVDNIGVRQFLLRNLALKSSGEFVFKCSLIDISLCYPQIMKANELTANTAPYNGPTLFIKGGNSDYIVPENRETIVKLLPSSKIKIIQGAGHWLHAEKTLAFNKIVLGFIKN</sequence>
<keyword evidence="1" id="KW-0378">Hydrolase</keyword>
<dbReference type="Gene3D" id="3.40.50.1820">
    <property type="entry name" value="alpha/beta hydrolase"/>
    <property type="match status" value="1"/>
</dbReference>
<dbReference type="InterPro" id="IPR000073">
    <property type="entry name" value="AB_hydrolase_1"/>
</dbReference>
<reference evidence="3 4" key="1">
    <citation type="submission" date="2014-08" db="EMBL/GenBank/DDBJ databases">
        <title>Genomic and Phenotypic Diversity of Colwellia psychrerythraea strains from Disparate Marine Basins.</title>
        <authorList>
            <person name="Techtmann S.M."/>
            <person name="Stelling S.C."/>
            <person name="Utturkar S.M."/>
            <person name="Alshibli N."/>
            <person name="Harris A."/>
            <person name="Brown S.D."/>
            <person name="Hazen T.C."/>
        </authorList>
    </citation>
    <scope>NUCLEOTIDE SEQUENCE [LARGE SCALE GENOMIC DNA]</scope>
    <source>
        <strain evidence="3 4">GAB14E</strain>
    </source>
</reference>
<evidence type="ECO:0000313" key="3">
    <source>
        <dbReference type="EMBL" id="KGJ97094.1"/>
    </source>
</evidence>
<dbReference type="RefSeq" id="WP_033080843.1">
    <property type="nucleotide sequence ID" value="NZ_JQEC01000004.1"/>
</dbReference>
<evidence type="ECO:0000259" key="2">
    <source>
        <dbReference type="Pfam" id="PF00561"/>
    </source>
</evidence>
<proteinExistence type="predicted"/>
<dbReference type="PRINTS" id="PR00111">
    <property type="entry name" value="ABHYDROLASE"/>
</dbReference>
<dbReference type="PANTHER" id="PTHR46118:SF4">
    <property type="entry name" value="PROTEIN ABHD11"/>
    <property type="match status" value="1"/>
</dbReference>
<evidence type="ECO:0000256" key="1">
    <source>
        <dbReference type="ARBA" id="ARBA00022801"/>
    </source>
</evidence>
<dbReference type="EMBL" id="JQEC01000004">
    <property type="protein sequence ID" value="KGJ97094.1"/>
    <property type="molecule type" value="Genomic_DNA"/>
</dbReference>
<dbReference type="OrthoDB" id="9808398at2"/>
<dbReference type="Proteomes" id="UP000029868">
    <property type="component" value="Unassembled WGS sequence"/>
</dbReference>
<dbReference type="GO" id="GO:0016787">
    <property type="term" value="F:hydrolase activity"/>
    <property type="evidence" value="ECO:0007669"/>
    <property type="project" value="UniProtKB-KW"/>
</dbReference>
<dbReference type="PATRIC" id="fig|28229.3.peg.724"/>
<protein>
    <recommendedName>
        <fullName evidence="2">AB hydrolase-1 domain-containing protein</fullName>
    </recommendedName>
</protein>
<accession>A0A099L2C6</accession>
<evidence type="ECO:0000313" key="4">
    <source>
        <dbReference type="Proteomes" id="UP000029868"/>
    </source>
</evidence>
<dbReference type="AlphaFoldDB" id="A0A099L2C6"/>
<dbReference type="InterPro" id="IPR029058">
    <property type="entry name" value="AB_hydrolase_fold"/>
</dbReference>
<dbReference type="PANTHER" id="PTHR46118">
    <property type="entry name" value="PROTEIN ABHD11"/>
    <property type="match status" value="1"/>
</dbReference>
<dbReference type="Pfam" id="PF00561">
    <property type="entry name" value="Abhydrolase_1"/>
    <property type="match status" value="1"/>
</dbReference>
<gene>
    <name evidence="3" type="ORF">GAB14E_1562</name>
</gene>
<dbReference type="SUPFAM" id="SSF53474">
    <property type="entry name" value="alpha/beta-Hydrolases"/>
    <property type="match status" value="1"/>
</dbReference>
<organism evidence="3 4">
    <name type="scientific">Colwellia psychrerythraea</name>
    <name type="common">Vibrio psychroerythus</name>
    <dbReference type="NCBI Taxonomy" id="28229"/>
    <lineage>
        <taxon>Bacteria</taxon>
        <taxon>Pseudomonadati</taxon>
        <taxon>Pseudomonadota</taxon>
        <taxon>Gammaproteobacteria</taxon>
        <taxon>Alteromonadales</taxon>
        <taxon>Colwelliaceae</taxon>
        <taxon>Colwellia</taxon>
    </lineage>
</organism>